<feature type="signal peptide" evidence="3">
    <location>
        <begin position="1"/>
        <end position="18"/>
    </location>
</feature>
<dbReference type="InterPro" id="IPR018466">
    <property type="entry name" value="Kre9/Knh1-like_N"/>
</dbReference>
<dbReference type="OrthoDB" id="5589325at2759"/>
<reference evidence="6" key="1">
    <citation type="journal article" date="2011" name="Nat. Commun.">
        <title>Effector diversification within compartments of the Leptosphaeria maculans genome affected by Repeat-Induced Point mutations.</title>
        <authorList>
            <person name="Rouxel T."/>
            <person name="Grandaubert J."/>
            <person name="Hane J.K."/>
            <person name="Hoede C."/>
            <person name="van de Wouw A.P."/>
            <person name="Couloux A."/>
            <person name="Dominguez V."/>
            <person name="Anthouard V."/>
            <person name="Bally P."/>
            <person name="Bourras S."/>
            <person name="Cozijnsen A.J."/>
            <person name="Ciuffetti L.M."/>
            <person name="Degrave A."/>
            <person name="Dilmaghani A."/>
            <person name="Duret L."/>
            <person name="Fudal I."/>
            <person name="Goodwin S.B."/>
            <person name="Gout L."/>
            <person name="Glaser N."/>
            <person name="Linglin J."/>
            <person name="Kema G.H.J."/>
            <person name="Lapalu N."/>
            <person name="Lawrence C.B."/>
            <person name="May K."/>
            <person name="Meyer M."/>
            <person name="Ollivier B."/>
            <person name="Poulain J."/>
            <person name="Schoch C.L."/>
            <person name="Simon A."/>
            <person name="Spatafora J.W."/>
            <person name="Stachowiak A."/>
            <person name="Turgeon B.G."/>
            <person name="Tyler B.M."/>
            <person name="Vincent D."/>
            <person name="Weissenbach J."/>
            <person name="Amselem J."/>
            <person name="Quesneville H."/>
            <person name="Oliver R.P."/>
            <person name="Wincker P."/>
            <person name="Balesdent M.-H."/>
            <person name="Howlett B.J."/>
        </authorList>
    </citation>
    <scope>NUCLEOTIDE SEQUENCE [LARGE SCALE GENOMIC DNA]</scope>
    <source>
        <strain evidence="6">JN3 / isolate v23.1.3 / race Av1-4-5-6-7-8</strain>
    </source>
</reference>
<dbReference type="STRING" id="985895.E4ZVU3"/>
<dbReference type="OMA" id="LSFTQWP"/>
<evidence type="ECO:0000313" key="6">
    <source>
        <dbReference type="Proteomes" id="UP000002668"/>
    </source>
</evidence>
<dbReference type="VEuPathDB" id="FungiDB:LEMA_P028710.1"/>
<evidence type="ECO:0000259" key="4">
    <source>
        <dbReference type="Pfam" id="PF10342"/>
    </source>
</evidence>
<dbReference type="EMBL" id="FP929127">
    <property type="protein sequence ID" value="CBX95719.1"/>
    <property type="molecule type" value="Genomic_DNA"/>
</dbReference>
<organism evidence="6">
    <name type="scientific">Leptosphaeria maculans (strain JN3 / isolate v23.1.3 / race Av1-4-5-6-7-8)</name>
    <name type="common">Blackleg fungus</name>
    <name type="synonym">Phoma lingam</name>
    <dbReference type="NCBI Taxonomy" id="985895"/>
    <lineage>
        <taxon>Eukaryota</taxon>
        <taxon>Fungi</taxon>
        <taxon>Dikarya</taxon>
        <taxon>Ascomycota</taxon>
        <taxon>Pezizomycotina</taxon>
        <taxon>Dothideomycetes</taxon>
        <taxon>Pleosporomycetidae</taxon>
        <taxon>Pleosporales</taxon>
        <taxon>Pleosporineae</taxon>
        <taxon>Leptosphaeriaceae</taxon>
        <taxon>Plenodomus</taxon>
        <taxon>Plenodomus lingam/Leptosphaeria maculans species complex</taxon>
    </lineage>
</organism>
<dbReference type="Pfam" id="PF10342">
    <property type="entry name" value="Kre9_KNH"/>
    <property type="match status" value="1"/>
</dbReference>
<dbReference type="PANTHER" id="PTHR40633:SF1">
    <property type="entry name" value="GPI ANCHORED SERINE-THREONINE RICH PROTEIN (AFU_ORTHOLOGUE AFUA_1G03630)"/>
    <property type="match status" value="1"/>
</dbReference>
<evidence type="ECO:0000256" key="3">
    <source>
        <dbReference type="SAM" id="SignalP"/>
    </source>
</evidence>
<protein>
    <recommendedName>
        <fullName evidence="4">Yeast cell wall synthesis Kre9/Knh1-like N-terminal domain-containing protein</fullName>
    </recommendedName>
</protein>
<dbReference type="Proteomes" id="UP000002668">
    <property type="component" value="Genome"/>
</dbReference>
<gene>
    <name evidence="5" type="ORF">LEMA_P028710.1</name>
</gene>
<accession>E4ZVU3</accession>
<dbReference type="HOGENOM" id="CLU_1787184_0_0_1"/>
<sequence>MRFESIFAGAALIAAAIAQNIAINSFPADGVVGGRTYEVTYSPADDVPTTFILRQGPSTNLNTISTLTTSATGGKFSWTVDDDLPNQPNYALEIRRGDQVNYSAQFGLTGGDDAVSSAASSAPASKASSAAASSAPHSSSAASLD</sequence>
<feature type="domain" description="Yeast cell wall synthesis Kre9/Knh1-like N-terminal" evidence="4">
    <location>
        <begin position="31"/>
        <end position="108"/>
    </location>
</feature>
<dbReference type="eggNOG" id="ENOG502SB54">
    <property type="taxonomic scope" value="Eukaryota"/>
</dbReference>
<evidence type="ECO:0000313" key="5">
    <source>
        <dbReference type="EMBL" id="CBX95719.1"/>
    </source>
</evidence>
<name>E4ZVU3_LEPMJ</name>
<keyword evidence="6" id="KW-1185">Reference proteome</keyword>
<dbReference type="InterPro" id="IPR052982">
    <property type="entry name" value="SRP1/TIP1-like"/>
</dbReference>
<feature type="region of interest" description="Disordered" evidence="2">
    <location>
        <begin position="112"/>
        <end position="145"/>
    </location>
</feature>
<dbReference type="InParanoid" id="E4ZVU3"/>
<dbReference type="AlphaFoldDB" id="E4ZVU3"/>
<keyword evidence="1 3" id="KW-0732">Signal</keyword>
<feature type="chain" id="PRO_5003192188" description="Yeast cell wall synthesis Kre9/Knh1-like N-terminal domain-containing protein" evidence="3">
    <location>
        <begin position="19"/>
        <end position="145"/>
    </location>
</feature>
<proteinExistence type="predicted"/>
<dbReference type="PANTHER" id="PTHR40633">
    <property type="entry name" value="MATRIX PROTEIN, PUTATIVE (AFU_ORTHOLOGUE AFUA_8G05410)-RELATED"/>
    <property type="match status" value="1"/>
</dbReference>
<evidence type="ECO:0000256" key="2">
    <source>
        <dbReference type="SAM" id="MobiDB-lite"/>
    </source>
</evidence>
<feature type="compositionally biased region" description="Low complexity" evidence="2">
    <location>
        <begin position="114"/>
        <end position="145"/>
    </location>
</feature>
<evidence type="ECO:0000256" key="1">
    <source>
        <dbReference type="ARBA" id="ARBA00022729"/>
    </source>
</evidence>